<protein>
    <submittedName>
        <fullName evidence="2">Uncharacterized protein</fullName>
    </submittedName>
</protein>
<keyword evidence="3" id="KW-1185">Reference proteome</keyword>
<dbReference type="Pfam" id="PF18780">
    <property type="entry name" value="HNH_repeat"/>
    <property type="match status" value="3"/>
</dbReference>
<accession>A0A4S3TK84</accession>
<name>A0A4S3TK84_9EURY</name>
<gene>
    <name evidence="2" type="ORF">D8Y22_12830</name>
</gene>
<evidence type="ECO:0000256" key="1">
    <source>
        <dbReference type="SAM" id="MobiDB-lite"/>
    </source>
</evidence>
<sequence>MPTDEQYLEDLREFAAELGKTPTRPEMNEDGPHSSTPYYNRWDSWNGALEAAGLEPNHEYVSEDDLLADLRRIADEHGHPVRIEDVEEHGNYDPSTYYGRFDSWFDARDQAGLEADDVRPGRRVDADALIDAVQELALELGRPPSKAEMNDRGEYSASPYLTRWGTWEEALEVAGVATDS</sequence>
<dbReference type="Proteomes" id="UP000318864">
    <property type="component" value="Unassembled WGS sequence"/>
</dbReference>
<evidence type="ECO:0000313" key="3">
    <source>
        <dbReference type="Proteomes" id="UP000318864"/>
    </source>
</evidence>
<feature type="region of interest" description="Disordered" evidence="1">
    <location>
        <begin position="16"/>
        <end position="35"/>
    </location>
</feature>
<proteinExistence type="predicted"/>
<dbReference type="EMBL" id="RBZW01000032">
    <property type="protein sequence ID" value="THE64522.1"/>
    <property type="molecule type" value="Genomic_DNA"/>
</dbReference>
<comment type="caution">
    <text evidence="2">The sequence shown here is derived from an EMBL/GenBank/DDBJ whole genome shotgun (WGS) entry which is preliminary data.</text>
</comment>
<dbReference type="RefSeq" id="WP_141465088.1">
    <property type="nucleotide sequence ID" value="NZ_RBZW01000032.1"/>
</dbReference>
<dbReference type="OrthoDB" id="11472at2157"/>
<dbReference type="AlphaFoldDB" id="A0A4S3TK84"/>
<reference evidence="2 3" key="1">
    <citation type="submission" date="2018-10" db="EMBL/GenBank/DDBJ databases">
        <title>Natronolimnobius sp. XQ-INN 246 isolated from Inner Mongolia Autonomous Region of China.</title>
        <authorList>
            <person name="Xue Q."/>
        </authorList>
    </citation>
    <scope>NUCLEOTIDE SEQUENCE [LARGE SCALE GENOMIC DNA]</scope>
    <source>
        <strain evidence="2 3">XQ-INN 246</strain>
    </source>
</reference>
<organism evidence="2 3">
    <name type="scientific">Salinadaptatus halalkaliphilus</name>
    <dbReference type="NCBI Taxonomy" id="2419781"/>
    <lineage>
        <taxon>Archaea</taxon>
        <taxon>Methanobacteriati</taxon>
        <taxon>Methanobacteriota</taxon>
        <taxon>Stenosarchaea group</taxon>
        <taxon>Halobacteria</taxon>
        <taxon>Halobacteriales</taxon>
        <taxon>Natrialbaceae</taxon>
        <taxon>Salinadaptatus</taxon>
    </lineage>
</organism>
<dbReference type="InterPro" id="IPR041025">
    <property type="entry name" value="HNH_repeat"/>
</dbReference>
<evidence type="ECO:0000313" key="2">
    <source>
        <dbReference type="EMBL" id="THE64522.1"/>
    </source>
</evidence>